<evidence type="ECO:0000313" key="10">
    <source>
        <dbReference type="Proteomes" id="UP001521137"/>
    </source>
</evidence>
<dbReference type="Pfam" id="PF18331">
    <property type="entry name" value="PKHD_C"/>
    <property type="match status" value="1"/>
</dbReference>
<keyword evidence="2 7" id="KW-0479">Metal-binding</keyword>
<keyword evidence="3 7" id="KW-0847">Vitamin C</keyword>
<dbReference type="EMBL" id="JAKGAS010000013">
    <property type="protein sequence ID" value="MCF2950046.1"/>
    <property type="molecule type" value="Genomic_DNA"/>
</dbReference>
<dbReference type="PANTHER" id="PTHR41536:SF1">
    <property type="entry name" value="PKHD-TYPE HYDROXYLASE YBIX"/>
    <property type="match status" value="1"/>
</dbReference>
<feature type="binding site" evidence="7">
    <location>
        <position position="168"/>
    </location>
    <ligand>
        <name>2-oxoglutarate</name>
        <dbReference type="ChEBI" id="CHEBI:16810"/>
    </ligand>
</feature>
<dbReference type="Proteomes" id="UP001521137">
    <property type="component" value="Unassembled WGS sequence"/>
</dbReference>
<protein>
    <submittedName>
        <fullName evidence="9">Fe2+-dependent dioxygenase</fullName>
    </submittedName>
</protein>
<dbReference type="InterPro" id="IPR041097">
    <property type="entry name" value="PKHD_C"/>
</dbReference>
<gene>
    <name evidence="9" type="ORF">L0668_18145</name>
</gene>
<comment type="caution">
    <text evidence="9">The sequence shown here is derived from an EMBL/GenBank/DDBJ whole genome shotgun (WGS) entry which is preliminary data.</text>
</comment>
<accession>A0ABS9DB16</accession>
<dbReference type="InterPro" id="IPR005123">
    <property type="entry name" value="Oxoglu/Fe-dep_dioxygenase_dom"/>
</dbReference>
<dbReference type="PROSITE" id="PS51471">
    <property type="entry name" value="FE2OG_OXY"/>
    <property type="match status" value="1"/>
</dbReference>
<dbReference type="Pfam" id="PF13640">
    <property type="entry name" value="2OG-FeII_Oxy_3"/>
    <property type="match status" value="1"/>
</dbReference>
<evidence type="ECO:0000313" key="9">
    <source>
        <dbReference type="EMBL" id="MCF2950046.1"/>
    </source>
</evidence>
<name>A0ABS9DB16_9ALTE</name>
<keyword evidence="4 7" id="KW-0223">Dioxygenase</keyword>
<keyword evidence="10" id="KW-1185">Reference proteome</keyword>
<dbReference type="RefSeq" id="WP_235314147.1">
    <property type="nucleotide sequence ID" value="NZ_JAKGAS010000013.1"/>
</dbReference>
<dbReference type="NCBIfam" id="NF003974">
    <property type="entry name" value="PRK05467.1-3"/>
    <property type="match status" value="1"/>
</dbReference>
<organism evidence="9 10">
    <name type="scientific">Paraglaciecola algarum</name>
    <dbReference type="NCBI Taxonomy" id="3050085"/>
    <lineage>
        <taxon>Bacteria</taxon>
        <taxon>Pseudomonadati</taxon>
        <taxon>Pseudomonadota</taxon>
        <taxon>Gammaproteobacteria</taxon>
        <taxon>Alteromonadales</taxon>
        <taxon>Alteromonadaceae</taxon>
        <taxon>Paraglaciecola</taxon>
    </lineage>
</organism>
<evidence type="ECO:0000256" key="6">
    <source>
        <dbReference type="ARBA" id="ARBA00023004"/>
    </source>
</evidence>
<dbReference type="NCBIfam" id="NF003975">
    <property type="entry name" value="PRK05467.1-4"/>
    <property type="match status" value="1"/>
</dbReference>
<comment type="cofactor">
    <cofactor evidence="1 7">
        <name>L-ascorbate</name>
        <dbReference type="ChEBI" id="CHEBI:38290"/>
    </cofactor>
</comment>
<dbReference type="GO" id="GO:0051213">
    <property type="term" value="F:dioxygenase activity"/>
    <property type="evidence" value="ECO:0007669"/>
    <property type="project" value="UniProtKB-KW"/>
</dbReference>
<dbReference type="InterPro" id="IPR044862">
    <property type="entry name" value="Pro_4_hyd_alph_FE2OG_OXY"/>
</dbReference>
<evidence type="ECO:0000256" key="5">
    <source>
        <dbReference type="ARBA" id="ARBA00023002"/>
    </source>
</evidence>
<evidence type="ECO:0000259" key="8">
    <source>
        <dbReference type="PROSITE" id="PS51471"/>
    </source>
</evidence>
<evidence type="ECO:0000256" key="4">
    <source>
        <dbReference type="ARBA" id="ARBA00022964"/>
    </source>
</evidence>
<evidence type="ECO:0000256" key="2">
    <source>
        <dbReference type="ARBA" id="ARBA00022723"/>
    </source>
</evidence>
<feature type="binding site" evidence="7">
    <location>
        <position position="95"/>
    </location>
    <ligand>
        <name>Fe cation</name>
        <dbReference type="ChEBI" id="CHEBI:24875"/>
    </ligand>
</feature>
<sequence>MIVIEKLLAAEQVAQYRGALQSLPWENGDKTAMGMAASVKNNNQADAKDPHVRQLANQLLASVGNTPKIVSAALPHKIFPPCFNRYQESEEYGYHVDAAIMRLPDSSDVIRSDVSMTVFLSEPGEYEGGELIIKTEFGEQVVKLPAGYAVVYPSSSLHKVTAVTKGTRLAAITWMQSMVADSNLRSNLYQLDQSIQSLIQNESTSREELDRLHNVYHNLVRQFSII</sequence>
<dbReference type="HAMAP" id="MF_00657">
    <property type="entry name" value="Hydroxyl_YbiX"/>
    <property type="match status" value="1"/>
</dbReference>
<feature type="domain" description="Fe2OG dioxygenase" evidence="8">
    <location>
        <begin position="77"/>
        <end position="177"/>
    </location>
</feature>
<evidence type="ECO:0000256" key="7">
    <source>
        <dbReference type="HAMAP-Rule" id="MF_00657"/>
    </source>
</evidence>
<dbReference type="InterPro" id="IPR023550">
    <property type="entry name" value="PKHD_hydroxylase"/>
</dbReference>
<proteinExistence type="inferred from homology"/>
<evidence type="ECO:0000256" key="1">
    <source>
        <dbReference type="ARBA" id="ARBA00001961"/>
    </source>
</evidence>
<evidence type="ECO:0000256" key="3">
    <source>
        <dbReference type="ARBA" id="ARBA00022896"/>
    </source>
</evidence>
<feature type="binding site" evidence="7">
    <location>
        <position position="97"/>
    </location>
    <ligand>
        <name>Fe cation</name>
        <dbReference type="ChEBI" id="CHEBI:24875"/>
    </ligand>
</feature>
<reference evidence="9 10" key="1">
    <citation type="submission" date="2022-01" db="EMBL/GenBank/DDBJ databases">
        <title>Paraglaciecola sp. G1-23.</title>
        <authorList>
            <person name="Jin M.S."/>
            <person name="Han D.M."/>
            <person name="Kim H.M."/>
            <person name="Jeon C.O."/>
        </authorList>
    </citation>
    <scope>NUCLEOTIDE SEQUENCE [LARGE SCALE GENOMIC DNA]</scope>
    <source>
        <strain evidence="9 10">G1-23</strain>
    </source>
</reference>
<dbReference type="SMART" id="SM00702">
    <property type="entry name" value="P4Hc"/>
    <property type="match status" value="1"/>
</dbReference>
<keyword evidence="5 7" id="KW-0560">Oxidoreductase</keyword>
<comment type="cofactor">
    <cofactor evidence="7">
        <name>Fe(2+)</name>
        <dbReference type="ChEBI" id="CHEBI:29033"/>
    </cofactor>
    <text evidence="7">Binds 1 Fe(2+) ion per subunit.</text>
</comment>
<dbReference type="InterPro" id="IPR006620">
    <property type="entry name" value="Pro_4_hyd_alph"/>
</dbReference>
<dbReference type="PANTHER" id="PTHR41536">
    <property type="entry name" value="PKHD-TYPE HYDROXYLASE YBIX"/>
    <property type="match status" value="1"/>
</dbReference>
<dbReference type="Gene3D" id="2.60.120.620">
    <property type="entry name" value="q2cbj1_9rhob like domain"/>
    <property type="match status" value="1"/>
</dbReference>
<dbReference type="Gene3D" id="4.10.860.20">
    <property type="entry name" value="Rabenosyn, Rab binding domain"/>
    <property type="match status" value="1"/>
</dbReference>
<keyword evidence="6 7" id="KW-0408">Iron</keyword>
<feature type="binding site" evidence="7">
    <location>
        <position position="158"/>
    </location>
    <ligand>
        <name>Fe cation</name>
        <dbReference type="ChEBI" id="CHEBI:24875"/>
    </ligand>
</feature>